<evidence type="ECO:0000259" key="3">
    <source>
        <dbReference type="SMART" id="SM00470"/>
    </source>
</evidence>
<dbReference type="SUPFAM" id="SSF109709">
    <property type="entry name" value="KorB DNA-binding domain-like"/>
    <property type="match status" value="1"/>
</dbReference>
<evidence type="ECO:0000256" key="1">
    <source>
        <dbReference type="ARBA" id="ARBA00006295"/>
    </source>
</evidence>
<protein>
    <submittedName>
        <fullName evidence="4">ParB-like partition protein</fullName>
    </submittedName>
</protein>
<gene>
    <name evidence="4" type="ordered locus">Dgeo_2476</name>
</gene>
<dbReference type="Proteomes" id="UP000002431">
    <property type="component" value="Plasmid pDGEO01"/>
</dbReference>
<organism evidence="4 5">
    <name type="scientific">Deinococcus geothermalis (strain DSM 11300 / CIP 105573 / AG-3a)</name>
    <dbReference type="NCBI Taxonomy" id="319795"/>
    <lineage>
        <taxon>Bacteria</taxon>
        <taxon>Thermotogati</taxon>
        <taxon>Deinococcota</taxon>
        <taxon>Deinococci</taxon>
        <taxon>Deinococcales</taxon>
        <taxon>Deinococcaceae</taxon>
        <taxon>Deinococcus</taxon>
    </lineage>
</organism>
<name>Q1J3M4_DEIGD</name>
<accession>Q1J3M4</accession>
<proteinExistence type="inferred from homology"/>
<dbReference type="KEGG" id="dge:Dgeo_2476"/>
<dbReference type="HOGENOM" id="CLU_023853_4_0_0"/>
<dbReference type="PANTHER" id="PTHR33375">
    <property type="entry name" value="CHROMOSOME-PARTITIONING PROTEIN PARB-RELATED"/>
    <property type="match status" value="1"/>
</dbReference>
<evidence type="ECO:0000313" key="4">
    <source>
        <dbReference type="EMBL" id="ABF43910.1"/>
    </source>
</evidence>
<dbReference type="AlphaFoldDB" id="Q1J3M4"/>
<keyword evidence="4" id="KW-0614">Plasmid</keyword>
<dbReference type="Gene3D" id="3.90.1530.30">
    <property type="match status" value="1"/>
</dbReference>
<reference evidence="4" key="1">
    <citation type="submission" date="2006-04" db="EMBL/GenBank/DDBJ databases">
        <title>Complete sequence of plasmid1 pDGEO01 of Deinococcus geothermalis DSM 11300.</title>
        <authorList>
            <consortium name="US DOE Joint Genome Institute"/>
            <person name="Copeland A."/>
            <person name="Lucas S."/>
            <person name="Lapidus A."/>
            <person name="Barry K."/>
            <person name="Detter J.C."/>
            <person name="Glavina del Rio T."/>
            <person name="Hammon N."/>
            <person name="Israni S."/>
            <person name="Dalin E."/>
            <person name="Tice H."/>
            <person name="Pitluck S."/>
            <person name="Brettin T."/>
            <person name="Bruce D."/>
            <person name="Han C."/>
            <person name="Tapia R."/>
            <person name="Saunders E."/>
            <person name="Gilna P."/>
            <person name="Schmutz J."/>
            <person name="Larimer F."/>
            <person name="Land M."/>
            <person name="Hauser L."/>
            <person name="Kyrpides N."/>
            <person name="Kim E."/>
            <person name="Daly M.J."/>
            <person name="Fredrickson J.K."/>
            <person name="Makarova K.S."/>
            <person name="Gaidamakova E.K."/>
            <person name="Zhai M."/>
            <person name="Richardson P."/>
        </authorList>
    </citation>
    <scope>NUCLEOTIDE SEQUENCE</scope>
    <source>
        <strain evidence="4">DSM 11300</strain>
        <plasmid evidence="4">pDGEO01</plasmid>
    </source>
</reference>
<geneLocation type="plasmid" evidence="4 5">
    <name>pDGEO01</name>
</geneLocation>
<evidence type="ECO:0000313" key="5">
    <source>
        <dbReference type="Proteomes" id="UP000002431"/>
    </source>
</evidence>
<dbReference type="InterPro" id="IPR036086">
    <property type="entry name" value="ParB/Sulfiredoxin_sf"/>
</dbReference>
<dbReference type="CDD" id="cd16393">
    <property type="entry name" value="SPO0J_N"/>
    <property type="match status" value="1"/>
</dbReference>
<dbReference type="PANTHER" id="PTHR33375:SF7">
    <property type="entry name" value="CHROMOSOME 2-PARTITIONING PROTEIN PARB-RELATED"/>
    <property type="match status" value="1"/>
</dbReference>
<dbReference type="SUPFAM" id="SSF110849">
    <property type="entry name" value="ParB/Sulfiredoxin"/>
    <property type="match status" value="1"/>
</dbReference>
<sequence>MTRRRPERRGDLAGLLGRAQDLTQPAETDTRRVALSELRPHGGQPRRYFTPSELEALTQSVRERGVLQPLLVRPAPDGSGYEIAAGERRYRAALAAGLPDVPVLIRPLSDEQMLEVGLVENLQRENLNPLDEVEGTLRLLALRLNVTPEEARQRMMVALRRPTEADLQIFEQVFTLLGRESWESFAKNKLRVLQWPPEVLEAMRERGLAYSLAAVVAAAPAEHRAHLLEEALGGATRQQLRERLAALKPAPVGSRINVREVQRLGRTLGNSKWLQTLSAQQQVELDRWLRKMPEWVRDTQEKR</sequence>
<dbReference type="Gene3D" id="1.10.10.2830">
    <property type="match status" value="1"/>
</dbReference>
<keyword evidence="2" id="KW-0238">DNA-binding</keyword>
<dbReference type="SMART" id="SM00470">
    <property type="entry name" value="ParB"/>
    <property type="match status" value="1"/>
</dbReference>
<dbReference type="InterPro" id="IPR004437">
    <property type="entry name" value="ParB/RepB/Spo0J"/>
</dbReference>
<feature type="domain" description="ParB-like N-terminal" evidence="3">
    <location>
        <begin position="31"/>
        <end position="122"/>
    </location>
</feature>
<dbReference type="EMBL" id="CP000358">
    <property type="protein sequence ID" value="ABF43910.1"/>
    <property type="molecule type" value="Genomic_DNA"/>
</dbReference>
<dbReference type="RefSeq" id="WP_011525580.1">
    <property type="nucleotide sequence ID" value="NC_008010.2"/>
</dbReference>
<keyword evidence="5" id="KW-1185">Reference proteome</keyword>
<comment type="similarity">
    <text evidence="1">Belongs to the ParB family.</text>
</comment>
<dbReference type="GO" id="GO:0007059">
    <property type="term" value="P:chromosome segregation"/>
    <property type="evidence" value="ECO:0007669"/>
    <property type="project" value="TreeGrafter"/>
</dbReference>
<dbReference type="GO" id="GO:0005694">
    <property type="term" value="C:chromosome"/>
    <property type="evidence" value="ECO:0007669"/>
    <property type="project" value="TreeGrafter"/>
</dbReference>
<dbReference type="eggNOG" id="COG1475">
    <property type="taxonomic scope" value="Bacteria"/>
</dbReference>
<dbReference type="NCBIfam" id="TIGR00180">
    <property type="entry name" value="parB_part"/>
    <property type="match status" value="1"/>
</dbReference>
<dbReference type="InterPro" id="IPR050336">
    <property type="entry name" value="Chromosome_partition/occlusion"/>
</dbReference>
<dbReference type="InterPro" id="IPR003115">
    <property type="entry name" value="ParB_N"/>
</dbReference>
<dbReference type="Pfam" id="PF02195">
    <property type="entry name" value="ParB_N"/>
    <property type="match status" value="1"/>
</dbReference>
<evidence type="ECO:0000256" key="2">
    <source>
        <dbReference type="ARBA" id="ARBA00023125"/>
    </source>
</evidence>
<dbReference type="GO" id="GO:0003677">
    <property type="term" value="F:DNA binding"/>
    <property type="evidence" value="ECO:0007669"/>
    <property type="project" value="UniProtKB-KW"/>
</dbReference>
<dbReference type="FunFam" id="3.90.1530.30:FF:000001">
    <property type="entry name" value="Chromosome partitioning protein ParB"/>
    <property type="match status" value="1"/>
</dbReference>